<feature type="region of interest" description="Disordered" evidence="1">
    <location>
        <begin position="1"/>
        <end position="24"/>
    </location>
</feature>
<accession>A0A310SF52</accession>
<dbReference type="AlphaFoldDB" id="A0A310SF52"/>
<dbReference type="EMBL" id="KQ760549">
    <property type="protein sequence ID" value="OAD59914.1"/>
    <property type="molecule type" value="Genomic_DNA"/>
</dbReference>
<dbReference type="Proteomes" id="UP000250275">
    <property type="component" value="Unassembled WGS sequence"/>
</dbReference>
<protein>
    <submittedName>
        <fullName evidence="2">Uncharacterized protein</fullName>
    </submittedName>
</protein>
<proteinExistence type="predicted"/>
<evidence type="ECO:0000313" key="2">
    <source>
        <dbReference type="EMBL" id="OAD59914.1"/>
    </source>
</evidence>
<organism evidence="2 3">
    <name type="scientific">Eufriesea mexicana</name>
    <dbReference type="NCBI Taxonomy" id="516756"/>
    <lineage>
        <taxon>Eukaryota</taxon>
        <taxon>Metazoa</taxon>
        <taxon>Ecdysozoa</taxon>
        <taxon>Arthropoda</taxon>
        <taxon>Hexapoda</taxon>
        <taxon>Insecta</taxon>
        <taxon>Pterygota</taxon>
        <taxon>Neoptera</taxon>
        <taxon>Endopterygota</taxon>
        <taxon>Hymenoptera</taxon>
        <taxon>Apocrita</taxon>
        <taxon>Aculeata</taxon>
        <taxon>Apoidea</taxon>
        <taxon>Anthophila</taxon>
        <taxon>Apidae</taxon>
        <taxon>Eufriesea</taxon>
    </lineage>
</organism>
<reference evidence="2 3" key="1">
    <citation type="submission" date="2015-07" db="EMBL/GenBank/DDBJ databases">
        <title>The genome of Eufriesea mexicana.</title>
        <authorList>
            <person name="Pan H."/>
            <person name="Kapheim K."/>
        </authorList>
    </citation>
    <scope>NUCLEOTIDE SEQUENCE [LARGE SCALE GENOMIC DNA]</scope>
    <source>
        <strain evidence="2">0111107269</strain>
        <tissue evidence="2">Whole body</tissue>
    </source>
</reference>
<sequence>MPEQRTVTFDPRKPNLETRSTRGFGNKPVRRNWLDMPELGNQRLVGHDSSSIGVHAIARREARELLAGPRNFSDYSQALRVRDPRVMVELTVLKGIVRTMIRDPGNRDLEAGGSLTISETIARDCPRLPENLASWLLGESRGISSSGTLDSLGEQIPWISSPQKDAQIGQGEKELENRDKFNPLCCQSTPRI</sequence>
<evidence type="ECO:0000256" key="1">
    <source>
        <dbReference type="SAM" id="MobiDB-lite"/>
    </source>
</evidence>
<name>A0A310SF52_9HYME</name>
<evidence type="ECO:0000313" key="3">
    <source>
        <dbReference type="Proteomes" id="UP000250275"/>
    </source>
</evidence>
<keyword evidence="3" id="KW-1185">Reference proteome</keyword>
<feature type="compositionally biased region" description="Basic and acidic residues" evidence="1">
    <location>
        <begin position="10"/>
        <end position="20"/>
    </location>
</feature>
<gene>
    <name evidence="2" type="ORF">WN48_06479</name>
</gene>